<feature type="transmembrane region" description="Helical" evidence="1">
    <location>
        <begin position="226"/>
        <end position="244"/>
    </location>
</feature>
<dbReference type="Pfam" id="PF14345">
    <property type="entry name" value="GDYXXLXY"/>
    <property type="match status" value="1"/>
</dbReference>
<reference evidence="5" key="1">
    <citation type="submission" date="2017-05" db="EMBL/GenBank/DDBJ databases">
        <title>Complete and WGS of Bordetella genogroups.</title>
        <authorList>
            <person name="Spilker T."/>
            <person name="Lipuma J."/>
        </authorList>
    </citation>
    <scope>NUCLEOTIDE SEQUENCE [LARGE SCALE GENOMIC DNA]</scope>
    <source>
        <strain evidence="5">AU16122</strain>
    </source>
</reference>
<feature type="transmembrane region" description="Helical" evidence="1">
    <location>
        <begin position="504"/>
        <end position="524"/>
    </location>
</feature>
<feature type="transmembrane region" description="Helical" evidence="1">
    <location>
        <begin position="604"/>
        <end position="629"/>
    </location>
</feature>
<proteinExistence type="predicted"/>
<gene>
    <name evidence="4" type="ORF">CAL29_31050</name>
</gene>
<dbReference type="Pfam" id="PF14351">
    <property type="entry name" value="DUF4401"/>
    <property type="match status" value="1"/>
</dbReference>
<feature type="transmembrane region" description="Helical" evidence="1">
    <location>
        <begin position="436"/>
        <end position="454"/>
    </location>
</feature>
<feature type="transmembrane region" description="Helical" evidence="1">
    <location>
        <begin position="20"/>
        <end position="42"/>
    </location>
</feature>
<dbReference type="Proteomes" id="UP000216020">
    <property type="component" value="Unassembled WGS sequence"/>
</dbReference>
<evidence type="ECO:0000313" key="4">
    <source>
        <dbReference type="EMBL" id="OZI32253.1"/>
    </source>
</evidence>
<evidence type="ECO:0000259" key="2">
    <source>
        <dbReference type="Pfam" id="PF09925"/>
    </source>
</evidence>
<name>A0A261S741_9BORD</name>
<dbReference type="InterPro" id="IPR018677">
    <property type="entry name" value="DUF2157"/>
</dbReference>
<feature type="transmembrane region" description="Helical" evidence="1">
    <location>
        <begin position="112"/>
        <end position="129"/>
    </location>
</feature>
<feature type="transmembrane region" description="Helical" evidence="1">
    <location>
        <begin position="167"/>
        <end position="187"/>
    </location>
</feature>
<dbReference type="RefSeq" id="WP_094856650.1">
    <property type="nucleotide sequence ID" value="NZ_NEVM01000005.1"/>
</dbReference>
<keyword evidence="1" id="KW-1133">Transmembrane helix</keyword>
<keyword evidence="5" id="KW-1185">Reference proteome</keyword>
<feature type="transmembrane region" description="Helical" evidence="1">
    <location>
        <begin position="85"/>
        <end position="106"/>
    </location>
</feature>
<feature type="domain" description="DUF2157" evidence="2">
    <location>
        <begin position="18"/>
        <end position="136"/>
    </location>
</feature>
<dbReference type="EMBL" id="NEVM01000005">
    <property type="protein sequence ID" value="OZI32253.1"/>
    <property type="molecule type" value="Genomic_DNA"/>
</dbReference>
<dbReference type="InterPro" id="IPR025833">
    <property type="entry name" value="GDYXXLXY"/>
</dbReference>
<feature type="transmembrane region" description="Helical" evidence="1">
    <location>
        <begin position="410"/>
        <end position="430"/>
    </location>
</feature>
<evidence type="ECO:0000313" key="5">
    <source>
        <dbReference type="Proteomes" id="UP000216020"/>
    </source>
</evidence>
<dbReference type="AlphaFoldDB" id="A0A261S741"/>
<dbReference type="OrthoDB" id="4868247at2"/>
<feature type="transmembrane region" description="Helical" evidence="1">
    <location>
        <begin position="383"/>
        <end position="403"/>
    </location>
</feature>
<feature type="transmembrane region" description="Helical" evidence="1">
    <location>
        <begin position="278"/>
        <end position="299"/>
    </location>
</feature>
<feature type="transmembrane region" description="Helical" evidence="1">
    <location>
        <begin position="199"/>
        <end position="220"/>
    </location>
</feature>
<feature type="transmembrane region" description="Helical" evidence="1">
    <location>
        <begin position="251"/>
        <end position="272"/>
    </location>
</feature>
<evidence type="ECO:0008006" key="6">
    <source>
        <dbReference type="Google" id="ProtNLM"/>
    </source>
</evidence>
<feature type="transmembrane region" description="Helical" evidence="1">
    <location>
        <begin position="665"/>
        <end position="688"/>
    </location>
</feature>
<feature type="transmembrane region" description="Helical" evidence="1">
    <location>
        <begin position="136"/>
        <end position="161"/>
    </location>
</feature>
<evidence type="ECO:0000259" key="3">
    <source>
        <dbReference type="Pfam" id="PF14351"/>
    </source>
</evidence>
<feature type="transmembrane region" description="Helical" evidence="1">
    <location>
        <begin position="708"/>
        <end position="729"/>
    </location>
</feature>
<keyword evidence="1" id="KW-0812">Transmembrane</keyword>
<feature type="transmembrane region" description="Helical" evidence="1">
    <location>
        <begin position="54"/>
        <end position="73"/>
    </location>
</feature>
<accession>A0A261S741</accession>
<feature type="transmembrane region" description="Helical" evidence="1">
    <location>
        <begin position="355"/>
        <end position="377"/>
    </location>
</feature>
<feature type="transmembrane region" description="Helical" evidence="1">
    <location>
        <begin position="461"/>
        <end position="479"/>
    </location>
</feature>
<evidence type="ECO:0000256" key="1">
    <source>
        <dbReference type="SAM" id="Phobius"/>
    </source>
</evidence>
<feature type="transmembrane region" description="Helical" evidence="1">
    <location>
        <begin position="641"/>
        <end position="658"/>
    </location>
</feature>
<feature type="transmembrane region" description="Helical" evidence="1">
    <location>
        <begin position="572"/>
        <end position="592"/>
    </location>
</feature>
<comment type="caution">
    <text evidence="4">The sequence shown here is derived from an EMBL/GenBank/DDBJ whole genome shotgun (WGS) entry which is preliminary data.</text>
</comment>
<dbReference type="InterPro" id="IPR025513">
    <property type="entry name" value="DUF4401"/>
</dbReference>
<keyword evidence="1" id="KW-0472">Membrane</keyword>
<feature type="domain" description="DUF4401" evidence="3">
    <location>
        <begin position="354"/>
        <end position="686"/>
    </location>
</feature>
<organism evidence="4 5">
    <name type="scientific">Bordetella genomosp. 10</name>
    <dbReference type="NCBI Taxonomy" id="1416804"/>
    <lineage>
        <taxon>Bacteria</taxon>
        <taxon>Pseudomonadati</taxon>
        <taxon>Pseudomonadota</taxon>
        <taxon>Betaproteobacteria</taxon>
        <taxon>Burkholderiales</taxon>
        <taxon>Alcaligenaceae</taxon>
        <taxon>Bordetella</taxon>
    </lineage>
</organism>
<protein>
    <recommendedName>
        <fullName evidence="6">DUF4401 domain-containing protein</fullName>
    </recommendedName>
</protein>
<feature type="transmembrane region" description="Helical" evidence="1">
    <location>
        <begin position="536"/>
        <end position="560"/>
    </location>
</feature>
<dbReference type="Pfam" id="PF09925">
    <property type="entry name" value="DUF2157"/>
    <property type="match status" value="1"/>
</dbReference>
<sequence>MQVAGSSQAGSERHIWRRFLARTTLALGLLLLASAALCWVAANWPLFSKIQRLSSAQGAMTVAGVLALALYARGASGANAVHGRAAVLGLATVLLGAVLALIGQTYQTGADNWELFAAWAALMLPWALAARSQGLWLLWALLVNAAVVLLLGERVLAWWGLFDGPGFPSLVIAGLNLVLLGLWEFSARRWRARTGVGPRVLALLAVGVLVLALVFGGLGMENLGSYTGLAWVLATLGLAAFYILARRDLVILALLAAGVICVSLRLAADWFFDLQPGVWAVLPLAGLLMGEAVLAARWLRRLAASTPGLPAEALADAEPAGISAGVEVEPAAPAVSAPGSASAAEVPPDRGAAPWFVQGLLGLSAWLASLLLLLFLVLSGLVASASGGLVGGLVLCAVGVAMVRAAEGPFWRQCATALAFSGQILVMAGLSDANSPAGAALFVLALAIVIYVFGPDAILRFLSGLTMVVAVYLLTAFAVEHADAYDSLVEAVLRWLLFDDLRGIALWLPASLLTAWVAALAFLCNPRLPARRRDALLPLAWSFALAAQASVVLAAGVPVWQLPALWQAHAPSVVYLALVVVLPVAVAIALLHPRRAALGRGLRYGVPLGLAVLAAFWLSWPGVAYALTWLLLGFGLQRARLFRLGQIAVLLCLAFYYYRLDTPLLYKAALLAGAGGLLLLMRMAVWAVPRLRGVAPLRESAPAQPAPWRAGLIAAGLLLCLGVANTAIWQREQLLAHGQVVRLELASRDPRSLLQGDYMDLRFAAAQAVGAMQDELPAGSGILHAPLIDAYLVLQPDDRGVARPVRVQPAPQPHDAKEVVLRYRLRAEGVRIVTNAYFFPEGQGEHYAGARYGELRVDDSGTGLLVRLLGEDLKPL</sequence>